<evidence type="ECO:0000256" key="1">
    <source>
        <dbReference type="SAM" id="MobiDB-lite"/>
    </source>
</evidence>
<dbReference type="InterPro" id="IPR005546">
    <property type="entry name" value="Autotransporte_beta"/>
</dbReference>
<dbReference type="Proteomes" id="UP000361468">
    <property type="component" value="Unassembled WGS sequence"/>
</dbReference>
<dbReference type="SUPFAM" id="SSF103515">
    <property type="entry name" value="Autotransporter"/>
    <property type="match status" value="1"/>
</dbReference>
<feature type="region of interest" description="Disordered" evidence="1">
    <location>
        <begin position="1629"/>
        <end position="1681"/>
    </location>
</feature>
<dbReference type="EMBL" id="CABPSO010000006">
    <property type="protein sequence ID" value="VVE66478.1"/>
    <property type="molecule type" value="Genomic_DNA"/>
</dbReference>
<comment type="caution">
    <text evidence="3">The sequence shown here is derived from an EMBL/GenBank/DDBJ whole genome shotgun (WGS) entry which is preliminary data.</text>
</comment>
<organism evidence="3 4">
    <name type="scientific">Pandoraea pnomenusa</name>
    <dbReference type="NCBI Taxonomy" id="93220"/>
    <lineage>
        <taxon>Bacteria</taxon>
        <taxon>Pseudomonadati</taxon>
        <taxon>Pseudomonadota</taxon>
        <taxon>Betaproteobacteria</taxon>
        <taxon>Burkholderiales</taxon>
        <taxon>Burkholderiaceae</taxon>
        <taxon>Pandoraea</taxon>
    </lineage>
</organism>
<dbReference type="SMART" id="SM00869">
    <property type="entry name" value="Autotransporter"/>
    <property type="match status" value="1"/>
</dbReference>
<evidence type="ECO:0000259" key="2">
    <source>
        <dbReference type="PROSITE" id="PS51208"/>
    </source>
</evidence>
<proteinExistence type="predicted"/>
<protein>
    <submittedName>
        <fullName evidence="3">Outer membrane protein B</fullName>
    </submittedName>
</protein>
<dbReference type="Gene3D" id="2.40.128.130">
    <property type="entry name" value="Autotransporter beta-domain"/>
    <property type="match status" value="1"/>
</dbReference>
<dbReference type="Pfam" id="PF03797">
    <property type="entry name" value="Autotransporter"/>
    <property type="match status" value="1"/>
</dbReference>
<feature type="domain" description="Autotransporter" evidence="2">
    <location>
        <begin position="1776"/>
        <end position="2059"/>
    </location>
</feature>
<accession>A0ABY6WMJ3</accession>
<evidence type="ECO:0000313" key="3">
    <source>
        <dbReference type="EMBL" id="VVE66478.1"/>
    </source>
</evidence>
<name>A0ABY6WMJ3_9BURK</name>
<gene>
    <name evidence="3" type="primary">ompB_1</name>
    <name evidence="3" type="ORF">PPN31119_02279</name>
</gene>
<reference evidence="3 4" key="1">
    <citation type="submission" date="2019-08" db="EMBL/GenBank/DDBJ databases">
        <authorList>
            <person name="Peeters C."/>
        </authorList>
    </citation>
    <scope>NUCLEOTIDE SEQUENCE [LARGE SCALE GENOMIC DNA]</scope>
    <source>
        <strain evidence="3 4">LMG 31119</strain>
    </source>
</reference>
<evidence type="ECO:0000313" key="4">
    <source>
        <dbReference type="Proteomes" id="UP000361468"/>
    </source>
</evidence>
<dbReference type="RefSeq" id="WP_191624164.1">
    <property type="nucleotide sequence ID" value="NZ_CABPSO010000006.1"/>
</dbReference>
<sequence length="2059" mass="204783">MNRIYRVVWSTSLGMYQVASEVASSHGKATRSVDRRARRAAVAAAALMAASGAAMAQAVGSVTGYDGQATPLNWGAPDGGLTWEWDGNNLNVIVDGTRSVNFTGAFGEIYLDQGVSFRGDAVGALIRTPVGLNSLLNNNGTIVGAATGVSVSGALGRLLNNGTIYGDQSGVQSSGTIGLLGNYGQIVSGTLGVLNSGQLGTLTNGGNISVNNNAPGRAGVLNQGTISNLGNMGWIGVSRGGNEAAISNAGRIDNLMNQTGGTISGDYGVLNQRTTSAPVSVGTITNTGVITGGLVGVYNAGGGITSLSNFGTIDATSAGASVYGLSNSTTTVGGTVYNATLGSIANGGSITGYGGAIQNSGSIDEIHNLATGRIDAGASGTGIVTGAAGSRIGTINNDSGGVIRGLNAIAIAAGGGTIGTINNAGTIQGNIVNYGSVALTINGDAGGGYGLLTGFDGTSVGSLESPTSNVRFASGNLILNDNVNLGNAFTLLNSGARLHLDRTISVYGNYQQDAGATLEIGVGSGATTTGDRTSDSGYGRLVVQGLATLMPGTTIALQSMGYAFASGQRYVVLETMDWSSPFNEASLNYVISGSTLVGSGVRQANGSYLDLIVTLIAPSAVGTIGGTASLLKGVPSSGTGWSFDGTNVSITGSTFGTVVGSIGTIANTGTLTGTSAMGIAAIYGSVDRFVNDGTIASTGPNNSGFFNGGTVGTLVNHGAVRTSTRDAVNNTGTMTTFENTGTITGVLDGLANYGSLTSVQNTGTMSASTGYGALNTGHLGQLTNQGLILGWNGLVNYASATIAAPATLDLLTNSGVITGAQNGLSNNGSTITKIDNQAGGAITGTGGTGNTIVSGIENLDLTANGTLLAGTIGTISNAGTIAGSYYGISNGSNIGLIDNLAGGVITGLGGAISNQATSASIGAIRNAGTIAGWIINRSQNELSISGATDGTFGTFTGFGGGANVGTIVSTNADVRLTGGNLLVNNDFELRTTIGGNVTGMRTLHNVGSLLQVNRPLSIFGNYDQSANATLQIGVAGADSLNYGSLLVSGSTYIAPGSTIALQSMGYAFAAGQRYVVIDTAGTINYNESTLRYVINGNPTLAANGAHQGTTLLVTLFTPQYLGVVNGTTNLVAGVTGGDASQWRFDGANLDVSGTAQASITGHLGTITNTGTIASTIAGKSALGIASNGGQVDSVVNNGVISASGGTNSGLYAGGLVGTILNVGTIVSDNLGGVNNTGALARLENRSLIQGATLGVANTGSLTTLVNAGTIAATTTASNGVGVWGTGEWGVLTNSGRITGYTGVMLAASGDLARPSSFGLIENTGALIGQMYGLANYGGSIAAINNLAGGTITAGTGVPGQYAVGLNNASQWIGGTLFAGTIGAINNAGTISGAYYGIYNDASIGTINNRAGGLITGVGGAISNQATTSSIDAINNAGTIAGWIINRSPNVLKIAGATDGTYGTLTGFGGVFPGTIVSTNADTRFTGGRLVLDDHFDLGGVRTVHNDASVLQINRTLNVDGNFDQAASGTLQVGVASNAVTTGDMTTDSGYGRLVVTGNTTLAPGSSIALQSLGYSFAVGQRYVVIDTAGTANYNEGLLSYRVNGSTTLGATGANVANGTKRDLVLTVVSDPNAGKDDGNNGNSGNSGNGGNSGSTGGGAGTTGGGAGGNAGGQIPSFDPRTNATIASTQNAQSALRGLLGYTGVSNAQLLNLYNATLGSLSDGSTASANRVGNQLAPVQVTRAAGAAAIDALSVVSAHVNGLRTASAGGTGIATGDAAVNWGVWGQAFGGHASQSERDGMDGYAANYGGLLIGADRAFGDRWRAGGAFQFSRTVINNDGATSGNNTSVNGYGLIGYASYTGEPWYVNLSGSVVMQRYNTTRLVSMQGFNGAAGGSFNGQQYVGSAEFGWPLAVGRAIVTPLVGLSYSHLNQPGYTESGGNGAALSVGSASASSVRSALGAKIGVPFETSSGTWMPELSVRWVHEYNRTRLSTGASFAADPSGQTAFTTVGATPVSDLADISLGLTLMRASNMSASIRYNLQAGSGFVSHTGIVRIQQRF</sequence>
<feature type="compositionally biased region" description="Gly residues" evidence="1">
    <location>
        <begin position="1644"/>
        <end position="1671"/>
    </location>
</feature>
<dbReference type="PROSITE" id="PS51208">
    <property type="entry name" value="AUTOTRANSPORTER"/>
    <property type="match status" value="1"/>
</dbReference>
<dbReference type="InterPro" id="IPR036709">
    <property type="entry name" value="Autotransporte_beta_dom_sf"/>
</dbReference>
<dbReference type="InterPro" id="IPR024973">
    <property type="entry name" value="ESPR"/>
</dbReference>
<keyword evidence="4" id="KW-1185">Reference proteome</keyword>
<dbReference type="Pfam" id="PF13018">
    <property type="entry name" value="ESPR"/>
    <property type="match status" value="1"/>
</dbReference>